<gene>
    <name evidence="1" type="ORF">C4900_01890</name>
</gene>
<dbReference type="EMBL" id="PSYR01000001">
    <property type="protein sequence ID" value="RCN58567.1"/>
    <property type="molecule type" value="Genomic_DNA"/>
</dbReference>
<proteinExistence type="predicted"/>
<evidence type="ECO:0000313" key="1">
    <source>
        <dbReference type="EMBL" id="RCN58567.1"/>
    </source>
</evidence>
<accession>A0A368HK93</accession>
<keyword evidence="2" id="KW-1185">Reference proteome</keyword>
<evidence type="ECO:0000313" key="2">
    <source>
        <dbReference type="Proteomes" id="UP000253250"/>
    </source>
</evidence>
<reference evidence="1 2" key="1">
    <citation type="submission" date="2018-02" db="EMBL/GenBank/DDBJ databases">
        <title>Insights into the biology of acidophilic members of the Acidiferrobacteraceae family derived from comparative genomic analyses.</title>
        <authorList>
            <person name="Issotta F."/>
            <person name="Thyssen C."/>
            <person name="Mena C."/>
            <person name="Moya A."/>
            <person name="Bellenberg S."/>
            <person name="Sproer C."/>
            <person name="Covarrubias P.C."/>
            <person name="Sand W."/>
            <person name="Quatrini R."/>
            <person name="Vera M."/>
        </authorList>
    </citation>
    <scope>NUCLEOTIDE SEQUENCE [LARGE SCALE GENOMIC DNA]</scope>
    <source>
        <strain evidence="2">m-1</strain>
    </source>
</reference>
<dbReference type="RefSeq" id="WP_114282219.1">
    <property type="nucleotide sequence ID" value="NZ_PSYR01000001.1"/>
</dbReference>
<name>A0A368HK93_9GAMM</name>
<sequence length="93" mass="10233">MGHKVDFLCRACHYEERDLGVGCGRRPQPCLRLFRCDNCHSIGSTWVGAGGVPRCSLCYHDAITLLADDVMGVACPKCAAAGIFAHHREDVWE</sequence>
<dbReference type="OrthoDB" id="7064577at2"/>
<dbReference type="AlphaFoldDB" id="A0A368HK93"/>
<comment type="caution">
    <text evidence="1">The sequence shown here is derived from an EMBL/GenBank/DDBJ whole genome shotgun (WGS) entry which is preliminary data.</text>
</comment>
<organism evidence="1 2">
    <name type="scientific">Acidiferrobacter thiooxydans</name>
    <dbReference type="NCBI Taxonomy" id="163359"/>
    <lineage>
        <taxon>Bacteria</taxon>
        <taxon>Pseudomonadati</taxon>
        <taxon>Pseudomonadota</taxon>
        <taxon>Gammaproteobacteria</taxon>
        <taxon>Acidiferrobacterales</taxon>
        <taxon>Acidiferrobacteraceae</taxon>
        <taxon>Acidiferrobacter</taxon>
    </lineage>
</organism>
<dbReference type="Proteomes" id="UP000253250">
    <property type="component" value="Unassembled WGS sequence"/>
</dbReference>
<protein>
    <submittedName>
        <fullName evidence="1">Uncharacterized protein</fullName>
    </submittedName>
</protein>